<feature type="domain" description="Glycoside hydrolase family 31 TIM barrel" evidence="3">
    <location>
        <begin position="842"/>
        <end position="1150"/>
    </location>
</feature>
<gene>
    <name evidence="5" type="ORF">Acr_12g0006880</name>
</gene>
<proteinExistence type="inferred from homology"/>
<keyword evidence="6" id="KW-1185">Reference proteome</keyword>
<dbReference type="PANTHER" id="PTHR46959">
    <property type="entry name" value="SULFOQUINOVOSIDASE"/>
    <property type="match status" value="1"/>
</dbReference>
<dbReference type="InterPro" id="IPR017853">
    <property type="entry name" value="GH"/>
</dbReference>
<dbReference type="CDD" id="cd06594">
    <property type="entry name" value="GH31_glucosidase_YihQ"/>
    <property type="match status" value="1"/>
</dbReference>
<comment type="similarity">
    <text evidence="1">Belongs to the glycosyl hydrolase 31 family.</text>
</comment>
<dbReference type="OrthoDB" id="10070917at2759"/>
<protein>
    <recommendedName>
        <fullName evidence="7">Glycosyl hydrolases family 31 protein</fullName>
    </recommendedName>
</protein>
<dbReference type="EMBL" id="BJWL01000012">
    <property type="protein sequence ID" value="GFY98147.1"/>
    <property type="molecule type" value="Genomic_DNA"/>
</dbReference>
<evidence type="ECO:0000259" key="4">
    <source>
        <dbReference type="Pfam" id="PF21365"/>
    </source>
</evidence>
<dbReference type="Gene3D" id="3.20.20.80">
    <property type="entry name" value="Glycosidases"/>
    <property type="match status" value="1"/>
</dbReference>
<reference evidence="5 6" key="1">
    <citation type="submission" date="2019-07" db="EMBL/GenBank/DDBJ databases">
        <title>De Novo Assembly of kiwifruit Actinidia rufa.</title>
        <authorList>
            <person name="Sugita-Konishi S."/>
            <person name="Sato K."/>
            <person name="Mori E."/>
            <person name="Abe Y."/>
            <person name="Kisaki G."/>
            <person name="Hamano K."/>
            <person name="Suezawa K."/>
            <person name="Otani M."/>
            <person name="Fukuda T."/>
            <person name="Manabe T."/>
            <person name="Gomi K."/>
            <person name="Tabuchi M."/>
            <person name="Akimitsu K."/>
            <person name="Kataoka I."/>
        </authorList>
    </citation>
    <scope>NUCLEOTIDE SEQUENCE [LARGE SCALE GENOMIC DNA]</scope>
    <source>
        <strain evidence="6">cv. Fuchu</strain>
    </source>
</reference>
<dbReference type="InterPro" id="IPR000322">
    <property type="entry name" value="Glyco_hydro_31_TIM"/>
</dbReference>
<dbReference type="CDD" id="cd14752">
    <property type="entry name" value="GH31_N"/>
    <property type="match status" value="1"/>
</dbReference>
<dbReference type="Gene3D" id="2.40.70.10">
    <property type="entry name" value="Acid Proteases"/>
    <property type="match status" value="1"/>
</dbReference>
<sequence>MVSAAAAIEETLNETRKIQNPKSQREGTNNQSEGRSSKKPRNFTAQQQYPARSSPATSVISSGQTSRGGPILFGCHQPGHRIVDCPLKGQQRQSQQGGQSHIQAQGQSLVRGHLPAIGVVSGGSYQSTVHAEGRTVRELRDRNNLLGCSSAGSEDTGTGLRYDISSGTVGIAGQQEQQLDTSVVRGTLLMFNSWARVLIDTGASHSFISSSFASALGLEIEVLDSVFMLDTPIGGRSTLKRVCRSCEVEIADRRFVFDFIVLDMTSFDVILGMDWLTGYRAMIDCVRHRVTFCTPEGDRFHFVGDRGRGFVPLSTNVRRQGELNFLFSACRLVDEGCVVSVALPVEKSLSVLASISIHEWKMLQDIGEYDLLLGETNEFATLFTLSAEPSIINRVIEAQQQDVEAKTICDRIARGVGPTCWVLHSVRGLRYKSRLFVPLSCRDDVLRTLSFNLQTFPSHQIFCIGNEFQLTWRSTNGGSLSISHQSQPTRAIWSTIAGQAFVSAALAQTEVEESRGSFVIKDKNVHLVCNHQTIEEIRVINQSDHSLDSEFHDFPCGYVGLDQKTEPNNTQFPVLLITGRIFSVNRKKNKIQDFGIEKVPSISARYWVFFDQKSSHQIGFQVKLGKPNSESLSRSSPRAHGTYQGFSQRLGRLRRRQLGWFGYLWKRRPIVTATSTNEEHVTMKGEENSDFNRVCLTYSSETNERFYGFGEQFSHMDFKGKRVPIFVQEQGIGRGDQPITFAANLVSYRAGGDWSTTYAPSPFYITSKMKSLYLEGYNYSVFDLTRHDRVQIQMHGDSIQGRILHGNLPLEFIELFTEAIGRPPELPEWIISGAVVGMQGGTEFVRDVWDKLQTYDVPISAFWLQDWVGQRKTIIGSQLWWNWEVDTSRYSGWQQLIRDLSARHIKVMTYCNPCLAPMDEKPDRRRNLYEEAKELDILVKDMKGEPYMVPNTAFDVGMLDLTHPNTASWFKLILQEMVDDGVRGWMADFGEGLPVDASLYSGEDPISAHNRYPELWAKINRDFVEEWKSTHVGKVREDPENTLVFFMRAGFRNSPKWGMLFWEGDQMVSWQAHDGIKSAVVGLLSSGISGYAFNHSDIGGYCAVKLPFFKYQRSEELLLRWMELNAFTTVFRTHEGNKPSCNSQFYSNHTTLTHFARFAKVYKAWKFYRIQLVKEASQKGLPVCRHLFLHYPGDDHVHSLSYEQFLVGEEILVVPVLGRGKNNVKVYFPIGETCAWKHIWTGKLYAKKGSEALVEAPIGYPAIFVKANSTVGETFLKYLREYNVL</sequence>
<feature type="compositionally biased region" description="Polar residues" evidence="2">
    <location>
        <begin position="43"/>
        <end position="67"/>
    </location>
</feature>
<dbReference type="Pfam" id="PF21365">
    <property type="entry name" value="Glyco_hydro_31_3rd"/>
    <property type="match status" value="1"/>
</dbReference>
<dbReference type="GO" id="GO:0005975">
    <property type="term" value="P:carbohydrate metabolic process"/>
    <property type="evidence" value="ECO:0007669"/>
    <property type="project" value="InterPro"/>
</dbReference>
<dbReference type="SUPFAM" id="SSF51011">
    <property type="entry name" value="Glycosyl hydrolase domain"/>
    <property type="match status" value="1"/>
</dbReference>
<feature type="domain" description="Glycosyl hydrolase family 31 C-terminal" evidence="4">
    <location>
        <begin position="1180"/>
        <end position="1269"/>
    </location>
</feature>
<dbReference type="SUPFAM" id="SSF74650">
    <property type="entry name" value="Galactose mutarotase-like"/>
    <property type="match status" value="1"/>
</dbReference>
<dbReference type="InterPro" id="IPR052990">
    <property type="entry name" value="Sulfoquinovosidase_GH31"/>
</dbReference>
<dbReference type="InterPro" id="IPR044112">
    <property type="entry name" value="YihQ_TIM-like"/>
</dbReference>
<evidence type="ECO:0008006" key="7">
    <source>
        <dbReference type="Google" id="ProtNLM"/>
    </source>
</evidence>
<feature type="compositionally biased region" description="Polar residues" evidence="2">
    <location>
        <begin position="18"/>
        <end position="34"/>
    </location>
</feature>
<dbReference type="PROSITE" id="PS00141">
    <property type="entry name" value="ASP_PROTEASE"/>
    <property type="match status" value="1"/>
</dbReference>
<name>A0A7J0FJP2_9ERIC</name>
<feature type="region of interest" description="Disordered" evidence="2">
    <location>
        <begin position="1"/>
        <end position="70"/>
    </location>
</feature>
<evidence type="ECO:0000259" key="3">
    <source>
        <dbReference type="Pfam" id="PF01055"/>
    </source>
</evidence>
<accession>A0A7J0FJP2</accession>
<dbReference type="PANTHER" id="PTHR46959:SF2">
    <property type="entry name" value="SULFOQUINOVOSIDASE"/>
    <property type="match status" value="1"/>
</dbReference>
<dbReference type="SUPFAM" id="SSF50630">
    <property type="entry name" value="Acid proteases"/>
    <property type="match status" value="1"/>
</dbReference>
<dbReference type="GO" id="GO:0004553">
    <property type="term" value="F:hydrolase activity, hydrolyzing O-glycosyl compounds"/>
    <property type="evidence" value="ECO:0007669"/>
    <property type="project" value="InterPro"/>
</dbReference>
<dbReference type="Pfam" id="PF08284">
    <property type="entry name" value="RVP_2"/>
    <property type="match status" value="1"/>
</dbReference>
<comment type="caution">
    <text evidence="5">The sequence shown here is derived from an EMBL/GenBank/DDBJ whole genome shotgun (WGS) entry which is preliminary data.</text>
</comment>
<evidence type="ECO:0000313" key="6">
    <source>
        <dbReference type="Proteomes" id="UP000585474"/>
    </source>
</evidence>
<dbReference type="InterPro" id="IPR011013">
    <property type="entry name" value="Gal_mutarotase_sf_dom"/>
</dbReference>
<dbReference type="Gene3D" id="2.60.40.1760">
    <property type="entry name" value="glycosyl hydrolase (family 31)"/>
    <property type="match status" value="1"/>
</dbReference>
<evidence type="ECO:0000256" key="2">
    <source>
        <dbReference type="SAM" id="MobiDB-lite"/>
    </source>
</evidence>
<dbReference type="Proteomes" id="UP000585474">
    <property type="component" value="Unassembled WGS sequence"/>
</dbReference>
<evidence type="ECO:0000256" key="1">
    <source>
        <dbReference type="ARBA" id="ARBA00007806"/>
    </source>
</evidence>
<dbReference type="GO" id="GO:0030246">
    <property type="term" value="F:carbohydrate binding"/>
    <property type="evidence" value="ECO:0007669"/>
    <property type="project" value="InterPro"/>
</dbReference>
<dbReference type="InterPro" id="IPR048395">
    <property type="entry name" value="Glyco_hydro_31_C"/>
</dbReference>
<dbReference type="InterPro" id="IPR001969">
    <property type="entry name" value="Aspartic_peptidase_AS"/>
</dbReference>
<dbReference type="GO" id="GO:0006508">
    <property type="term" value="P:proteolysis"/>
    <property type="evidence" value="ECO:0007669"/>
    <property type="project" value="InterPro"/>
</dbReference>
<dbReference type="NCBIfam" id="NF007746">
    <property type="entry name" value="PRK10426.1"/>
    <property type="match status" value="1"/>
</dbReference>
<dbReference type="CDD" id="cd00303">
    <property type="entry name" value="retropepsin_like"/>
    <property type="match status" value="1"/>
</dbReference>
<dbReference type="SUPFAM" id="SSF51445">
    <property type="entry name" value="(Trans)glycosidases"/>
    <property type="match status" value="1"/>
</dbReference>
<organism evidence="5 6">
    <name type="scientific">Actinidia rufa</name>
    <dbReference type="NCBI Taxonomy" id="165716"/>
    <lineage>
        <taxon>Eukaryota</taxon>
        <taxon>Viridiplantae</taxon>
        <taxon>Streptophyta</taxon>
        <taxon>Embryophyta</taxon>
        <taxon>Tracheophyta</taxon>
        <taxon>Spermatophyta</taxon>
        <taxon>Magnoliopsida</taxon>
        <taxon>eudicotyledons</taxon>
        <taxon>Gunneridae</taxon>
        <taxon>Pentapetalae</taxon>
        <taxon>asterids</taxon>
        <taxon>Ericales</taxon>
        <taxon>Actinidiaceae</taxon>
        <taxon>Actinidia</taxon>
    </lineage>
</organism>
<dbReference type="GO" id="GO:0004190">
    <property type="term" value="F:aspartic-type endopeptidase activity"/>
    <property type="evidence" value="ECO:0007669"/>
    <property type="project" value="InterPro"/>
</dbReference>
<dbReference type="InterPro" id="IPR021109">
    <property type="entry name" value="Peptidase_aspartic_dom_sf"/>
</dbReference>
<evidence type="ECO:0000313" key="5">
    <source>
        <dbReference type="EMBL" id="GFY98147.1"/>
    </source>
</evidence>
<dbReference type="Pfam" id="PF01055">
    <property type="entry name" value="Glyco_hydro_31_2nd"/>
    <property type="match status" value="1"/>
</dbReference>